<feature type="non-terminal residue" evidence="1">
    <location>
        <position position="1"/>
    </location>
</feature>
<comment type="caution">
    <text evidence="1">The sequence shown here is derived from an EMBL/GenBank/DDBJ whole genome shotgun (WGS) entry which is preliminary data.</text>
</comment>
<accession>A0A0F4YDQ1</accession>
<name>A0A0F4YDQ1_RASE3</name>
<keyword evidence="2" id="KW-1185">Reference proteome</keyword>
<organism evidence="1 2">
    <name type="scientific">Rasamsonia emersonii (strain ATCC 16479 / CBS 393.64 / IMI 116815)</name>
    <dbReference type="NCBI Taxonomy" id="1408163"/>
    <lineage>
        <taxon>Eukaryota</taxon>
        <taxon>Fungi</taxon>
        <taxon>Dikarya</taxon>
        <taxon>Ascomycota</taxon>
        <taxon>Pezizomycotina</taxon>
        <taxon>Eurotiomycetes</taxon>
        <taxon>Eurotiomycetidae</taxon>
        <taxon>Eurotiales</taxon>
        <taxon>Trichocomaceae</taxon>
        <taxon>Rasamsonia</taxon>
    </lineage>
</organism>
<dbReference type="Proteomes" id="UP000053958">
    <property type="component" value="Unassembled WGS sequence"/>
</dbReference>
<gene>
    <name evidence="1" type="ORF">T310_10089</name>
</gene>
<dbReference type="RefSeq" id="XP_013322939.1">
    <property type="nucleotide sequence ID" value="XM_013467485.1"/>
</dbReference>
<evidence type="ECO:0000313" key="1">
    <source>
        <dbReference type="EMBL" id="KKA16327.1"/>
    </source>
</evidence>
<evidence type="ECO:0000313" key="2">
    <source>
        <dbReference type="Proteomes" id="UP000053958"/>
    </source>
</evidence>
<dbReference type="AlphaFoldDB" id="A0A0F4YDQ1"/>
<proteinExistence type="predicted"/>
<dbReference type="EMBL" id="LASV01000790">
    <property type="protein sequence ID" value="KKA16327.1"/>
    <property type="molecule type" value="Genomic_DNA"/>
</dbReference>
<reference evidence="1 2" key="1">
    <citation type="submission" date="2015-04" db="EMBL/GenBank/DDBJ databases">
        <authorList>
            <person name="Heijne W.H."/>
            <person name="Fedorova N.D."/>
            <person name="Nierman W.C."/>
            <person name="Vollebregt A.W."/>
            <person name="Zhao Z."/>
            <person name="Wu L."/>
            <person name="Kumar M."/>
            <person name="Stam H."/>
            <person name="van den Berg M.A."/>
            <person name="Pel H.J."/>
        </authorList>
    </citation>
    <scope>NUCLEOTIDE SEQUENCE [LARGE SCALE GENOMIC DNA]</scope>
    <source>
        <strain evidence="1 2">CBS 393.64</strain>
    </source>
</reference>
<sequence>IRSGVVPRPGLSTRAKPTQHHLVLVLGGLGTGTIARSELVAAKHFSPIVIHQLDSSVNLDVAFIISSNQCICLRPFFENDSSLAICPRHFCVS</sequence>
<protein>
    <submittedName>
        <fullName evidence="1">Uncharacterized protein</fullName>
    </submittedName>
</protein>
<dbReference type="GeneID" id="25313152"/>